<feature type="region of interest" description="Disordered" evidence="12">
    <location>
        <begin position="382"/>
        <end position="401"/>
    </location>
</feature>
<comment type="subcellular location">
    <subcellularLocation>
        <location evidence="1">Nucleus</location>
    </subcellularLocation>
</comment>
<evidence type="ECO:0000256" key="11">
    <source>
        <dbReference type="PROSITE-ProRule" id="PRU00176"/>
    </source>
</evidence>
<keyword evidence="3" id="KW-0597">Phosphoprotein</keyword>
<dbReference type="PANTHER" id="PTHR13976">
    <property type="entry name" value="HETEROGENEOUS NUCLEAR RIBONUCLEOPROTEIN-RELATED"/>
    <property type="match status" value="1"/>
</dbReference>
<keyword evidence="6" id="KW-0832">Ubl conjugation</keyword>
<evidence type="ECO:0000256" key="12">
    <source>
        <dbReference type="SAM" id="MobiDB-lite"/>
    </source>
</evidence>
<dbReference type="AlphaFoldDB" id="A0A8C6WZ93"/>
<protein>
    <submittedName>
        <fullName evidence="14">Heterogeneous nuclear ribonucleoprotein H3</fullName>
    </submittedName>
</protein>
<keyword evidence="9" id="KW-0539">Nucleus</keyword>
<dbReference type="SMART" id="SM00360">
    <property type="entry name" value="RRM"/>
    <property type="match status" value="3"/>
</dbReference>
<evidence type="ECO:0000256" key="9">
    <source>
        <dbReference type="ARBA" id="ARBA00023242"/>
    </source>
</evidence>
<keyword evidence="5" id="KW-0677">Repeat</keyword>
<accession>A0A8C6WZ93</accession>
<dbReference type="GO" id="GO:0005634">
    <property type="term" value="C:nucleus"/>
    <property type="evidence" value="ECO:0007669"/>
    <property type="project" value="UniProtKB-SubCell"/>
</dbReference>
<reference evidence="14" key="1">
    <citation type="submission" date="2025-08" db="UniProtKB">
        <authorList>
            <consortium name="Ensembl"/>
        </authorList>
    </citation>
    <scope>IDENTIFICATION</scope>
</reference>
<dbReference type="InterPro" id="IPR000504">
    <property type="entry name" value="RRM_dom"/>
</dbReference>
<dbReference type="Proteomes" id="UP000694523">
    <property type="component" value="Unplaced"/>
</dbReference>
<dbReference type="InterPro" id="IPR050666">
    <property type="entry name" value="ESRP"/>
</dbReference>
<evidence type="ECO:0000256" key="10">
    <source>
        <dbReference type="ARBA" id="ARBA00023274"/>
    </source>
</evidence>
<dbReference type="Gene3D" id="3.30.70.330">
    <property type="match status" value="3"/>
</dbReference>
<feature type="domain" description="RRM" evidence="13">
    <location>
        <begin position="297"/>
        <end position="374"/>
    </location>
</feature>
<dbReference type="Ensembl" id="ENSNMLT00000047194.1">
    <property type="protein sequence ID" value="ENSNMLP00000042485.1"/>
    <property type="gene ID" value="ENSNMLG00000025895.1"/>
</dbReference>
<evidence type="ECO:0000256" key="5">
    <source>
        <dbReference type="ARBA" id="ARBA00022737"/>
    </source>
</evidence>
<sequence>MSINEEGYVVRIRGLPWSCTQEEVASFFSDCNIVDKVNGVYFTYSKEGRPSGEAFIELTNAEDFKNALAKDRKYMGHRYIEVFKSNRSEMDWVLKRCGPADYDTSSGFMLRLRGLPFGCSKEEIVQFFSGLRIVPNGITLPVDLQGRSTGEAFVQFASMEIAEKALGKHKERIGHRYIEIFKSSRNEIKAYYEVPRRGPGGQRPGPYDRPVMAGPRGGFFGQSPGRGGPLMDNIRGGGGGYGGGYGGYDNYNGYNNYCFGNGMFDERGRGGGDRSGRGVGGHGHSHGNSGSGFHSGHFVHMRGLPFRATEGDIAKFFAPLNPLRVHIDVAPNGKATGEADVEFCSHEDAVAAMSKDKNHMQHRYIELFLNSTASGAAEMNRGSGYYGNSGGSRSSGLRSGY</sequence>
<evidence type="ECO:0000256" key="7">
    <source>
        <dbReference type="ARBA" id="ARBA00022884"/>
    </source>
</evidence>
<evidence type="ECO:0000259" key="13">
    <source>
        <dbReference type="PROSITE" id="PS50102"/>
    </source>
</evidence>
<proteinExistence type="predicted"/>
<dbReference type="InterPro" id="IPR012677">
    <property type="entry name" value="Nucleotide-bd_a/b_plait_sf"/>
</dbReference>
<keyword evidence="10" id="KW-0687">Ribonucleoprotein</keyword>
<keyword evidence="7 11" id="KW-0694">RNA-binding</keyword>
<evidence type="ECO:0000256" key="2">
    <source>
        <dbReference type="ARBA" id="ARBA00022499"/>
    </source>
</evidence>
<keyword evidence="8" id="KW-0007">Acetylation</keyword>
<keyword evidence="2" id="KW-1017">Isopeptide bond</keyword>
<dbReference type="InterPro" id="IPR035979">
    <property type="entry name" value="RBD_domain_sf"/>
</dbReference>
<keyword evidence="4" id="KW-0507">mRNA processing</keyword>
<evidence type="ECO:0000256" key="4">
    <source>
        <dbReference type="ARBA" id="ARBA00022664"/>
    </source>
</evidence>
<feature type="region of interest" description="Disordered" evidence="12">
    <location>
        <begin position="269"/>
        <end position="294"/>
    </location>
</feature>
<evidence type="ECO:0000256" key="8">
    <source>
        <dbReference type="ARBA" id="ARBA00022990"/>
    </source>
</evidence>
<dbReference type="GO" id="GO:0006397">
    <property type="term" value="P:mRNA processing"/>
    <property type="evidence" value="ECO:0007669"/>
    <property type="project" value="UniProtKB-KW"/>
</dbReference>
<keyword evidence="15" id="KW-1185">Reference proteome</keyword>
<dbReference type="SUPFAM" id="SSF54928">
    <property type="entry name" value="RNA-binding domain, RBD"/>
    <property type="match status" value="3"/>
</dbReference>
<dbReference type="Pfam" id="PF00076">
    <property type="entry name" value="RRM_1"/>
    <property type="match status" value="3"/>
</dbReference>
<evidence type="ECO:0000313" key="14">
    <source>
        <dbReference type="Ensembl" id="ENSNMLP00000042485.1"/>
    </source>
</evidence>
<dbReference type="FunFam" id="3.30.70.330:FF:000131">
    <property type="entry name" value="Heterogeneous nuclear ribonucleoprotein h3 isoform"/>
    <property type="match status" value="1"/>
</dbReference>
<reference evidence="14" key="2">
    <citation type="submission" date="2025-09" db="UniProtKB">
        <authorList>
            <consortium name="Ensembl"/>
        </authorList>
    </citation>
    <scope>IDENTIFICATION</scope>
</reference>
<feature type="domain" description="RRM" evidence="13">
    <location>
        <begin position="8"/>
        <end position="87"/>
    </location>
</feature>
<evidence type="ECO:0000313" key="15">
    <source>
        <dbReference type="Proteomes" id="UP000694523"/>
    </source>
</evidence>
<evidence type="ECO:0000256" key="3">
    <source>
        <dbReference type="ARBA" id="ARBA00022553"/>
    </source>
</evidence>
<name>A0A8C6WZ93_9GOBI</name>
<dbReference type="GO" id="GO:0003723">
    <property type="term" value="F:RNA binding"/>
    <property type="evidence" value="ECO:0007669"/>
    <property type="project" value="UniProtKB-UniRule"/>
</dbReference>
<evidence type="ECO:0000256" key="1">
    <source>
        <dbReference type="ARBA" id="ARBA00004123"/>
    </source>
</evidence>
<feature type="compositionally biased region" description="Low complexity" evidence="12">
    <location>
        <begin position="391"/>
        <end position="401"/>
    </location>
</feature>
<evidence type="ECO:0000256" key="6">
    <source>
        <dbReference type="ARBA" id="ARBA00022843"/>
    </source>
</evidence>
<dbReference type="FunFam" id="3.30.70.330:FF:000071">
    <property type="entry name" value="heterogeneous nuclear ribonucleoprotein H isoform X1"/>
    <property type="match status" value="1"/>
</dbReference>
<dbReference type="GO" id="GO:1990904">
    <property type="term" value="C:ribonucleoprotein complex"/>
    <property type="evidence" value="ECO:0007669"/>
    <property type="project" value="UniProtKB-KW"/>
</dbReference>
<dbReference type="FunFam" id="3.30.70.330:FF:000031">
    <property type="entry name" value="Heterogeneous nuclear ribonucleoprotein h3 isoform"/>
    <property type="match status" value="1"/>
</dbReference>
<dbReference type="PROSITE" id="PS50102">
    <property type="entry name" value="RRM"/>
    <property type="match status" value="3"/>
</dbReference>
<feature type="domain" description="RRM" evidence="13">
    <location>
        <begin position="108"/>
        <end position="185"/>
    </location>
</feature>
<organism evidence="14 15">
    <name type="scientific">Neogobius melanostomus</name>
    <name type="common">round goby</name>
    <dbReference type="NCBI Taxonomy" id="47308"/>
    <lineage>
        <taxon>Eukaryota</taxon>
        <taxon>Metazoa</taxon>
        <taxon>Chordata</taxon>
        <taxon>Craniata</taxon>
        <taxon>Vertebrata</taxon>
        <taxon>Euteleostomi</taxon>
        <taxon>Actinopterygii</taxon>
        <taxon>Neopterygii</taxon>
        <taxon>Teleostei</taxon>
        <taxon>Neoteleostei</taxon>
        <taxon>Acanthomorphata</taxon>
        <taxon>Gobiaria</taxon>
        <taxon>Gobiiformes</taxon>
        <taxon>Gobioidei</taxon>
        <taxon>Gobiidae</taxon>
        <taxon>Benthophilinae</taxon>
        <taxon>Neogobiini</taxon>
        <taxon>Neogobius</taxon>
    </lineage>
</organism>